<dbReference type="HOGENOM" id="CLU_030884_0_0_1"/>
<feature type="transmembrane region" description="Helical" evidence="6">
    <location>
        <begin position="178"/>
        <end position="199"/>
    </location>
</feature>
<dbReference type="GO" id="GO:0016020">
    <property type="term" value="C:membrane"/>
    <property type="evidence" value="ECO:0007669"/>
    <property type="project" value="UniProtKB-SubCell"/>
</dbReference>
<gene>
    <name evidence="7" type="ORF">PV10_00357</name>
</gene>
<feature type="transmembrane region" description="Helical" evidence="6">
    <location>
        <begin position="236"/>
        <end position="256"/>
    </location>
</feature>
<feature type="transmembrane region" description="Helical" evidence="6">
    <location>
        <begin position="79"/>
        <end position="98"/>
    </location>
</feature>
<keyword evidence="3 6" id="KW-1133">Transmembrane helix</keyword>
<evidence type="ECO:0000256" key="2">
    <source>
        <dbReference type="ARBA" id="ARBA00022692"/>
    </source>
</evidence>
<dbReference type="InterPro" id="IPR051617">
    <property type="entry name" value="UNC-93-like_regulator"/>
</dbReference>
<evidence type="ECO:0000256" key="3">
    <source>
        <dbReference type="ARBA" id="ARBA00022989"/>
    </source>
</evidence>
<feature type="transmembrane region" description="Helical" evidence="6">
    <location>
        <begin position="378"/>
        <end position="397"/>
    </location>
</feature>
<evidence type="ECO:0000256" key="5">
    <source>
        <dbReference type="SAM" id="MobiDB-lite"/>
    </source>
</evidence>
<proteinExistence type="predicted"/>
<evidence type="ECO:0000256" key="1">
    <source>
        <dbReference type="ARBA" id="ARBA00004141"/>
    </source>
</evidence>
<accession>A0A0D1X3W5</accession>
<dbReference type="GeneID" id="27318202"/>
<feature type="transmembrane region" description="Helical" evidence="6">
    <location>
        <begin position="268"/>
        <end position="288"/>
    </location>
</feature>
<evidence type="ECO:0000256" key="6">
    <source>
        <dbReference type="SAM" id="Phobius"/>
    </source>
</evidence>
<feature type="transmembrane region" description="Helical" evidence="6">
    <location>
        <begin position="144"/>
        <end position="166"/>
    </location>
</feature>
<name>A0A0D1X3W5_EXOME</name>
<keyword evidence="8" id="KW-1185">Reference proteome</keyword>
<feature type="transmembrane region" description="Helical" evidence="6">
    <location>
        <begin position="409"/>
        <end position="428"/>
    </location>
</feature>
<comment type="subcellular location">
    <subcellularLocation>
        <location evidence="1">Membrane</location>
        <topology evidence="1">Multi-pass membrane protein</topology>
    </subcellularLocation>
</comment>
<dbReference type="EMBL" id="KN847520">
    <property type="protein sequence ID" value="KIV96495.1"/>
    <property type="molecule type" value="Genomic_DNA"/>
</dbReference>
<feature type="transmembrane region" description="Helical" evidence="6">
    <location>
        <begin position="341"/>
        <end position="366"/>
    </location>
</feature>
<reference evidence="7 8" key="1">
    <citation type="submission" date="2015-01" db="EMBL/GenBank/DDBJ databases">
        <title>The Genome Sequence of Exophiala mesophila CBS40295.</title>
        <authorList>
            <consortium name="The Broad Institute Genomics Platform"/>
            <person name="Cuomo C."/>
            <person name="de Hoog S."/>
            <person name="Gorbushina A."/>
            <person name="Stielow B."/>
            <person name="Teixiera M."/>
            <person name="Abouelleil A."/>
            <person name="Chapman S.B."/>
            <person name="Priest M."/>
            <person name="Young S.K."/>
            <person name="Wortman J."/>
            <person name="Nusbaum C."/>
            <person name="Birren B."/>
        </authorList>
    </citation>
    <scope>NUCLEOTIDE SEQUENCE [LARGE SCALE GENOMIC DNA]</scope>
    <source>
        <strain evidence="7 8">CBS 40295</strain>
    </source>
</reference>
<dbReference type="Gene3D" id="1.20.1250.20">
    <property type="entry name" value="MFS general substrate transporter like domains"/>
    <property type="match status" value="1"/>
</dbReference>
<dbReference type="OMA" id="LWHNIVY"/>
<dbReference type="VEuPathDB" id="FungiDB:PV10_00357"/>
<feature type="transmembrane region" description="Helical" evidence="6">
    <location>
        <begin position="52"/>
        <end position="72"/>
    </location>
</feature>
<organism evidence="7 8">
    <name type="scientific">Exophiala mesophila</name>
    <name type="common">Black yeast-like fungus</name>
    <dbReference type="NCBI Taxonomy" id="212818"/>
    <lineage>
        <taxon>Eukaryota</taxon>
        <taxon>Fungi</taxon>
        <taxon>Dikarya</taxon>
        <taxon>Ascomycota</taxon>
        <taxon>Pezizomycotina</taxon>
        <taxon>Eurotiomycetes</taxon>
        <taxon>Chaetothyriomycetidae</taxon>
        <taxon>Chaetothyriales</taxon>
        <taxon>Herpotrichiellaceae</taxon>
        <taxon>Exophiala</taxon>
    </lineage>
</organism>
<protein>
    <recommendedName>
        <fullName evidence="9">Major facilitator superfamily (MFS) profile domain-containing protein</fullName>
    </recommendedName>
</protein>
<evidence type="ECO:0000313" key="8">
    <source>
        <dbReference type="Proteomes" id="UP000054302"/>
    </source>
</evidence>
<dbReference type="AlphaFoldDB" id="A0A0D1X3W5"/>
<sequence>MGFHIPRPRRSSPFWQNVIAGFIVGITAGIYLSLNVLGAGGGRPNSAKTIQIANATACTVWFFSSFIGGSVLNVLGPALTGFLGCIGYIIYVGALWYFDQYGHPWFPYLSGVLIGASYASAGLLLIVMGYIAISYSEEKERGMFVTITFNIFATGCAVGSFIPLIINRSESASGGCPTSVYISFVVIMTVGSMASFLLLPPEKIIRESGEGIVIHKSRPFLEEVRLTIYTLKDWRLWLMIPAFIPGESYLVYSGSVNAYHNNLRTRCLLGFMAIIFQIIFSIPLMYIFDHQKWKRRTRALVGLAVVAIPLLAAWVWEVIRVRNYDRNNPPVEGMDWTDPNFAPIFILFVMNFVSGCLWTNLIYYFLGTLSNDPRKAANYTGVFRAILGAGEAVNFGVDSIGVPYIKEAGTILAFFVVGAAGLLYLALFEVKETMYFEEEDVVVPSHVIEEAVIKGERDDKTPASYAVDKSPSVTAETKG</sequence>
<dbReference type="Proteomes" id="UP000054302">
    <property type="component" value="Unassembled WGS sequence"/>
</dbReference>
<feature type="transmembrane region" description="Helical" evidence="6">
    <location>
        <begin position="12"/>
        <end position="32"/>
    </location>
</feature>
<dbReference type="InterPro" id="IPR036259">
    <property type="entry name" value="MFS_trans_sf"/>
</dbReference>
<feature type="transmembrane region" description="Helical" evidence="6">
    <location>
        <begin position="110"/>
        <end position="132"/>
    </location>
</feature>
<dbReference type="PANTHER" id="PTHR23294">
    <property type="entry name" value="ET TRANSLATION PRODUCT-RELATED"/>
    <property type="match status" value="1"/>
</dbReference>
<dbReference type="OrthoDB" id="196103at2759"/>
<feature type="region of interest" description="Disordered" evidence="5">
    <location>
        <begin position="458"/>
        <end position="479"/>
    </location>
</feature>
<evidence type="ECO:0008006" key="9">
    <source>
        <dbReference type="Google" id="ProtNLM"/>
    </source>
</evidence>
<dbReference type="RefSeq" id="XP_016228069.1">
    <property type="nucleotide sequence ID" value="XM_016364420.1"/>
</dbReference>
<evidence type="ECO:0000256" key="4">
    <source>
        <dbReference type="ARBA" id="ARBA00023136"/>
    </source>
</evidence>
<feature type="transmembrane region" description="Helical" evidence="6">
    <location>
        <begin position="300"/>
        <end position="321"/>
    </location>
</feature>
<evidence type="ECO:0000313" key="7">
    <source>
        <dbReference type="EMBL" id="KIV96495.1"/>
    </source>
</evidence>
<keyword evidence="4 6" id="KW-0472">Membrane</keyword>
<dbReference type="PANTHER" id="PTHR23294:SF59">
    <property type="entry name" value="UNC93-LIKE PROTEIN C922.05C"/>
    <property type="match status" value="1"/>
</dbReference>
<keyword evidence="2 6" id="KW-0812">Transmembrane</keyword>
<dbReference type="SUPFAM" id="SSF103473">
    <property type="entry name" value="MFS general substrate transporter"/>
    <property type="match status" value="1"/>
</dbReference>